<reference evidence="3" key="1">
    <citation type="submission" date="2017-04" db="EMBL/GenBank/DDBJ databases">
        <title>Function of individual gut microbiota members based on whole genome sequencing of pure cultures obtained from chicken caecum.</title>
        <authorList>
            <person name="Medvecky M."/>
            <person name="Cejkova D."/>
            <person name="Polansky O."/>
            <person name="Karasova D."/>
            <person name="Kubasova T."/>
            <person name="Cizek A."/>
            <person name="Rychlik I."/>
        </authorList>
    </citation>
    <scope>NUCLEOTIDE SEQUENCE [LARGE SCALE GENOMIC DNA]</scope>
    <source>
        <strain evidence="3">An75</strain>
    </source>
</reference>
<dbReference type="AlphaFoldDB" id="A0A1Y3UAZ3"/>
<keyword evidence="1" id="KW-1133">Transmembrane helix</keyword>
<evidence type="ECO:0000313" key="2">
    <source>
        <dbReference type="EMBL" id="OUN44277.1"/>
    </source>
</evidence>
<evidence type="ECO:0000256" key="1">
    <source>
        <dbReference type="SAM" id="Phobius"/>
    </source>
</evidence>
<organism evidence="2 3">
    <name type="scientific">Anaerotignum lactatifermentans</name>
    <dbReference type="NCBI Taxonomy" id="160404"/>
    <lineage>
        <taxon>Bacteria</taxon>
        <taxon>Bacillati</taxon>
        <taxon>Bacillota</taxon>
        <taxon>Clostridia</taxon>
        <taxon>Lachnospirales</taxon>
        <taxon>Anaerotignaceae</taxon>
        <taxon>Anaerotignum</taxon>
    </lineage>
</organism>
<proteinExistence type="predicted"/>
<name>A0A1Y3UAZ3_9FIRM</name>
<keyword evidence="1" id="KW-0472">Membrane</keyword>
<feature type="transmembrane region" description="Helical" evidence="1">
    <location>
        <begin position="6"/>
        <end position="24"/>
    </location>
</feature>
<dbReference type="EMBL" id="NFHM01000006">
    <property type="protein sequence ID" value="OUN44277.1"/>
    <property type="molecule type" value="Genomic_DNA"/>
</dbReference>
<gene>
    <name evidence="2" type="ORF">B5G26_05725</name>
</gene>
<protein>
    <submittedName>
        <fullName evidence="2">Uncharacterized protein</fullName>
    </submittedName>
</protein>
<keyword evidence="1" id="KW-0812">Transmembrane</keyword>
<feature type="transmembrane region" description="Helical" evidence="1">
    <location>
        <begin position="74"/>
        <end position="94"/>
    </location>
</feature>
<sequence length="188" mass="21074">MSMMIYVLVLCGLALEAFRLSIAAGAIQANLTKRKIILLGGIFAAVQLVLFLLGMVCLWKWTDFLSVSENIDNIARIGSVIFTVLGFAMIFLGIREKRLEESCIHPWSVEGFAQYAFKHGLMFLCVGCAAIYCMGKIFWYGLEIFLILFLASVFGLAYGYWQGIKGWRKMRIVTGCIWVVAAACLWTI</sequence>
<feature type="transmembrane region" description="Helical" evidence="1">
    <location>
        <begin position="138"/>
        <end position="161"/>
    </location>
</feature>
<dbReference type="Proteomes" id="UP000195455">
    <property type="component" value="Unassembled WGS sequence"/>
</dbReference>
<feature type="transmembrane region" description="Helical" evidence="1">
    <location>
        <begin position="36"/>
        <end position="62"/>
    </location>
</feature>
<accession>A0A1Y3UAZ3</accession>
<feature type="transmembrane region" description="Helical" evidence="1">
    <location>
        <begin position="115"/>
        <end position="132"/>
    </location>
</feature>
<comment type="caution">
    <text evidence="2">The sequence shown here is derived from an EMBL/GenBank/DDBJ whole genome shotgun (WGS) entry which is preliminary data.</text>
</comment>
<evidence type="ECO:0000313" key="3">
    <source>
        <dbReference type="Proteomes" id="UP000195455"/>
    </source>
</evidence>